<dbReference type="Gene3D" id="3.40.190.10">
    <property type="entry name" value="Periplasmic binding protein-like II"/>
    <property type="match status" value="2"/>
</dbReference>
<evidence type="ECO:0000256" key="1">
    <source>
        <dbReference type="ARBA" id="ARBA00022729"/>
    </source>
</evidence>
<protein>
    <submittedName>
        <fullName evidence="3">Extracellular solute-binding protein</fullName>
    </submittedName>
</protein>
<reference evidence="3 4" key="1">
    <citation type="submission" date="2018-10" db="EMBL/GenBank/DDBJ databases">
        <title>Natrarchaeobius chitinivorans gen. nov., sp. nov., and Natrarchaeobius haloalkaliphilus sp. nov., alkaliphilic, chitin-utilizing haloarchaea from hypersaline alkaline lakes.</title>
        <authorList>
            <person name="Sorokin D.Y."/>
            <person name="Elcheninov A.G."/>
            <person name="Kostrikina N.A."/>
            <person name="Bale N.J."/>
            <person name="Sinninghe Damste J.S."/>
            <person name="Khijniak T.V."/>
            <person name="Kublanov I.V."/>
            <person name="Toshchakov S.V."/>
        </authorList>
    </citation>
    <scope>NUCLEOTIDE SEQUENCE [LARGE SCALE GENOMIC DNA]</scope>
    <source>
        <strain evidence="3 4">AArcht-Sl</strain>
    </source>
</reference>
<evidence type="ECO:0000256" key="2">
    <source>
        <dbReference type="SAM" id="MobiDB-lite"/>
    </source>
</evidence>
<proteinExistence type="predicted"/>
<comment type="caution">
    <text evidence="3">The sequence shown here is derived from an EMBL/GenBank/DDBJ whole genome shotgun (WGS) entry which is preliminary data.</text>
</comment>
<dbReference type="AlphaFoldDB" id="A0A3N6M5N7"/>
<dbReference type="EMBL" id="REFY01000005">
    <property type="protein sequence ID" value="RQG88069.1"/>
    <property type="molecule type" value="Genomic_DNA"/>
</dbReference>
<evidence type="ECO:0000313" key="4">
    <source>
        <dbReference type="Proteomes" id="UP000273828"/>
    </source>
</evidence>
<dbReference type="InterPro" id="IPR006059">
    <property type="entry name" value="SBP"/>
</dbReference>
<dbReference type="Pfam" id="PF13416">
    <property type="entry name" value="SBP_bac_8"/>
    <property type="match status" value="1"/>
</dbReference>
<evidence type="ECO:0000313" key="3">
    <source>
        <dbReference type="EMBL" id="RQG88069.1"/>
    </source>
</evidence>
<name>A0A3N6M5N7_9EURY</name>
<accession>A0A3N6M5N7</accession>
<sequence>MYDKLTQSHMPSDTRQNNGVDQSQNGIDVGSRRAFLGLGSAAALGSLAGCLGDDDNGNGNGNGNGGATDDSGAGDDEPEKPDQITVRAWGGVWEGSLEESIAEPFTEETGIDVQFDNTDRTVMQGDIRTAIQQDREPPVNVMWTVEPAAHEEYRMDLAEPLDESIVTNIDEMFNHAIPDVDDSIPYLTLYSYTYALSYNEDALEDITGSSEPPESWNDIKSDEFENAFGQYDNAYGFWPVFSELSDTPLDSDDLSAVYDEIEEFEPTIGHIGDDTSLTEQIREGEIACAPLIMNNLLDAYEDGEPVGWTLPEEGATLRGDSMYTPQNQSESELYWSQVFINFAAAAEHQSEWTESLGLPMTNSNTEPMDYMIDDPSYPTDEEDFETLLTVDLDVYAEESPEWFEEFNIIMGA</sequence>
<feature type="region of interest" description="Disordered" evidence="2">
    <location>
        <begin position="59"/>
        <end position="82"/>
    </location>
</feature>
<dbReference type="SUPFAM" id="SSF53850">
    <property type="entry name" value="Periplasmic binding protein-like II"/>
    <property type="match status" value="1"/>
</dbReference>
<gene>
    <name evidence="3" type="ORF">EA462_14565</name>
</gene>
<dbReference type="Proteomes" id="UP000273828">
    <property type="component" value="Unassembled WGS sequence"/>
</dbReference>
<keyword evidence="4" id="KW-1185">Reference proteome</keyword>
<dbReference type="PANTHER" id="PTHR30006">
    <property type="entry name" value="THIAMINE-BINDING PERIPLASMIC PROTEIN-RELATED"/>
    <property type="match status" value="1"/>
</dbReference>
<keyword evidence="1" id="KW-0732">Signal</keyword>
<feature type="region of interest" description="Disordered" evidence="2">
    <location>
        <begin position="1"/>
        <end position="26"/>
    </location>
</feature>
<organism evidence="3 4">
    <name type="scientific">Natrarchaeobius halalkaliphilus</name>
    <dbReference type="NCBI Taxonomy" id="1679091"/>
    <lineage>
        <taxon>Archaea</taxon>
        <taxon>Methanobacteriati</taxon>
        <taxon>Methanobacteriota</taxon>
        <taxon>Stenosarchaea group</taxon>
        <taxon>Halobacteria</taxon>
        <taxon>Halobacteriales</taxon>
        <taxon>Natrialbaceae</taxon>
        <taxon>Natrarchaeobius</taxon>
    </lineage>
</organism>